<evidence type="ECO:0008006" key="3">
    <source>
        <dbReference type="Google" id="ProtNLM"/>
    </source>
</evidence>
<name>A0A0S4KTT1_9BACT</name>
<keyword evidence="2" id="KW-1185">Reference proteome</keyword>
<evidence type="ECO:0000313" key="1">
    <source>
        <dbReference type="EMBL" id="CUQ66586.1"/>
    </source>
</evidence>
<evidence type="ECO:0000313" key="2">
    <source>
        <dbReference type="Proteomes" id="UP000066284"/>
    </source>
</evidence>
<dbReference type="STRING" id="1715989.NITINOP_1611"/>
<accession>A0A0S4KTT1</accession>
<dbReference type="RefSeq" id="WP_062484582.1">
    <property type="nucleotide sequence ID" value="NZ_LN885086.1"/>
</dbReference>
<dbReference type="EMBL" id="LN885086">
    <property type="protein sequence ID" value="CUQ66586.1"/>
    <property type="molecule type" value="Genomic_DNA"/>
</dbReference>
<dbReference type="OrthoDB" id="9919150at2"/>
<reference evidence="2" key="1">
    <citation type="submission" date="2015-09" db="EMBL/GenBank/DDBJ databases">
        <authorList>
            <person name="Daims H."/>
        </authorList>
    </citation>
    <scope>NUCLEOTIDE SEQUENCE [LARGE SCALE GENOMIC DNA]</scope>
</reference>
<sequence>MKTCLWKPAVTLALGIICTGCGGLDGIRGTIVTIEGNHPEYVVRDARGRERRLWTDEHTRKDLVELGDEVRVFAEKDGYAAYIMKLDGQ</sequence>
<protein>
    <recommendedName>
        <fullName evidence="3">DUF5666 domain-containing protein</fullName>
    </recommendedName>
</protein>
<dbReference type="KEGG" id="nio:NITINOP_1611"/>
<dbReference type="Proteomes" id="UP000066284">
    <property type="component" value="Chromosome 1"/>
</dbReference>
<dbReference type="AlphaFoldDB" id="A0A0S4KTT1"/>
<proteinExistence type="predicted"/>
<organism evidence="1 2">
    <name type="scientific">Candidatus Nitrospira inopinata</name>
    <dbReference type="NCBI Taxonomy" id="1715989"/>
    <lineage>
        <taxon>Bacteria</taxon>
        <taxon>Pseudomonadati</taxon>
        <taxon>Nitrospirota</taxon>
        <taxon>Nitrospiria</taxon>
        <taxon>Nitrospirales</taxon>
        <taxon>Nitrospiraceae</taxon>
        <taxon>Nitrospira</taxon>
    </lineage>
</organism>
<gene>
    <name evidence="1" type="ORF">NITINOP_1611</name>
</gene>